<feature type="region of interest" description="Disordered" evidence="1">
    <location>
        <begin position="30"/>
        <end position="54"/>
    </location>
</feature>
<feature type="region of interest" description="Disordered" evidence="1">
    <location>
        <begin position="80"/>
        <end position="125"/>
    </location>
</feature>
<feature type="compositionally biased region" description="Low complexity" evidence="1">
    <location>
        <begin position="34"/>
        <end position="46"/>
    </location>
</feature>
<dbReference type="PANTHER" id="PTHR39468:SF1">
    <property type="entry name" value="MTF2-LIKE C-TERMINAL DOMAIN-CONTAINING PROTEIN"/>
    <property type="match status" value="1"/>
</dbReference>
<dbReference type="AlphaFoldDB" id="A0A409WFB2"/>
<reference evidence="3 4" key="1">
    <citation type="journal article" date="2018" name="Evol. Lett.">
        <title>Horizontal gene cluster transfer increased hallucinogenic mushroom diversity.</title>
        <authorList>
            <person name="Reynolds H.T."/>
            <person name="Vijayakumar V."/>
            <person name="Gluck-Thaler E."/>
            <person name="Korotkin H.B."/>
            <person name="Matheny P.B."/>
            <person name="Slot J.C."/>
        </authorList>
    </citation>
    <scope>NUCLEOTIDE SEQUENCE [LARGE SCALE GENOMIC DNA]</scope>
    <source>
        <strain evidence="3 4">2631</strain>
    </source>
</reference>
<dbReference type="InterPro" id="IPR043837">
    <property type="entry name" value="Mtf2-like_C"/>
</dbReference>
<dbReference type="EMBL" id="NHYD01003441">
    <property type="protein sequence ID" value="PPQ77202.1"/>
    <property type="molecule type" value="Genomic_DNA"/>
</dbReference>
<protein>
    <recommendedName>
        <fullName evidence="2">Mtf2-like C-terminal domain-containing protein</fullName>
    </recommendedName>
</protein>
<feature type="compositionally biased region" description="Polar residues" evidence="1">
    <location>
        <begin position="84"/>
        <end position="100"/>
    </location>
</feature>
<evidence type="ECO:0000313" key="3">
    <source>
        <dbReference type="EMBL" id="PPQ77202.1"/>
    </source>
</evidence>
<keyword evidence="4" id="KW-1185">Reference proteome</keyword>
<dbReference type="Pfam" id="PF19189">
    <property type="entry name" value="Mtf2"/>
    <property type="match status" value="1"/>
</dbReference>
<organism evidence="3 4">
    <name type="scientific">Psilocybe cyanescens</name>
    <dbReference type="NCBI Taxonomy" id="93625"/>
    <lineage>
        <taxon>Eukaryota</taxon>
        <taxon>Fungi</taxon>
        <taxon>Dikarya</taxon>
        <taxon>Basidiomycota</taxon>
        <taxon>Agaricomycotina</taxon>
        <taxon>Agaricomycetes</taxon>
        <taxon>Agaricomycetidae</taxon>
        <taxon>Agaricales</taxon>
        <taxon>Agaricineae</taxon>
        <taxon>Strophariaceae</taxon>
        <taxon>Psilocybe</taxon>
    </lineage>
</organism>
<dbReference type="GO" id="GO:0005739">
    <property type="term" value="C:mitochondrion"/>
    <property type="evidence" value="ECO:0007669"/>
    <property type="project" value="InterPro"/>
</dbReference>
<name>A0A409WFB2_PSICY</name>
<dbReference type="PANTHER" id="PTHR39468">
    <property type="entry name" value="CHROMOSOME 7, WHOLE GENOME SHOTGUN SEQUENCE"/>
    <property type="match status" value="1"/>
</dbReference>
<accession>A0A409WFB2</accession>
<dbReference type="InterPro" id="IPR040009">
    <property type="entry name" value="Mtf2/C5D6.12-like"/>
</dbReference>
<feature type="domain" description="Mtf2-like C-terminal" evidence="2">
    <location>
        <begin position="183"/>
        <end position="345"/>
    </location>
</feature>
<evidence type="ECO:0000256" key="1">
    <source>
        <dbReference type="SAM" id="MobiDB-lite"/>
    </source>
</evidence>
<proteinExistence type="predicted"/>
<dbReference type="OrthoDB" id="2444174at2759"/>
<sequence>MFSRCQFASRISKTASTYKVPVKNISRATKRRSCSASPSSARYLSSGVGAPSETVSPRTVEIEWPTESWDDIFNELDKAPLKPRSTSFSPRKFETSSSTRPVPRQPLAPFFSPQPSQRQTLSKREQDTLSEMVDWILKPESSNTNNTQAQELEKVVAEGKVDDLVSRLRRFSRKAKLSINPSTELLDQKKEEMSWCANDQELLDWAAREVFGQSTKLEDEVNSAMVGASQSGHAADIPLLQSPIYPELIAHLMQTFRVQFRDPNLALFIFDHAKRLSTLSFVFGCSTGAYNELIETQWLVSRDLDMIHDSLEEMIVNGVTPNSRTRKLIDTFRRQVAEQSNEGESIVHKRMETLLKMEQLLSPTKRPKGKAFDEWKTGLGQMEDENDFNDWRPKKKTQSADGGFVPRQELYRNRHRAGRIAYN</sequence>
<gene>
    <name evidence="3" type="ORF">CVT25_011048</name>
</gene>
<dbReference type="InParanoid" id="A0A409WFB2"/>
<evidence type="ECO:0000313" key="4">
    <source>
        <dbReference type="Proteomes" id="UP000283269"/>
    </source>
</evidence>
<dbReference type="Proteomes" id="UP000283269">
    <property type="component" value="Unassembled WGS sequence"/>
</dbReference>
<dbReference type="STRING" id="93625.A0A409WFB2"/>
<comment type="caution">
    <text evidence="3">The sequence shown here is derived from an EMBL/GenBank/DDBJ whole genome shotgun (WGS) entry which is preliminary data.</text>
</comment>
<evidence type="ECO:0000259" key="2">
    <source>
        <dbReference type="Pfam" id="PF19189"/>
    </source>
</evidence>
<feature type="region of interest" description="Disordered" evidence="1">
    <location>
        <begin position="384"/>
        <end position="404"/>
    </location>
</feature>